<dbReference type="EMBL" id="FOWW01000008">
    <property type="protein sequence ID" value="SFQ51189.1"/>
    <property type="molecule type" value="Genomic_DNA"/>
</dbReference>
<evidence type="ECO:0000313" key="5">
    <source>
        <dbReference type="Proteomes" id="UP000198727"/>
    </source>
</evidence>
<dbReference type="PROSITE" id="PS51819">
    <property type="entry name" value="VOC"/>
    <property type="match status" value="1"/>
</dbReference>
<dbReference type="Pfam" id="PF13302">
    <property type="entry name" value="Acetyltransf_3"/>
    <property type="match status" value="1"/>
</dbReference>
<feature type="compositionally biased region" description="Low complexity" evidence="1">
    <location>
        <begin position="266"/>
        <end position="277"/>
    </location>
</feature>
<proteinExistence type="predicted"/>
<dbReference type="InterPro" id="IPR000182">
    <property type="entry name" value="GNAT_dom"/>
</dbReference>
<feature type="compositionally biased region" description="Low complexity" evidence="1">
    <location>
        <begin position="307"/>
        <end position="327"/>
    </location>
</feature>
<accession>A0A1I5Z3Z2</accession>
<dbReference type="Gene3D" id="3.10.180.10">
    <property type="entry name" value="2,3-Dihydroxybiphenyl 1,2-Dioxygenase, domain 1"/>
    <property type="match status" value="1"/>
</dbReference>
<organism evidence="4 5">
    <name type="scientific">Amycolatopsis arida</name>
    <dbReference type="NCBI Taxonomy" id="587909"/>
    <lineage>
        <taxon>Bacteria</taxon>
        <taxon>Bacillati</taxon>
        <taxon>Actinomycetota</taxon>
        <taxon>Actinomycetes</taxon>
        <taxon>Pseudonocardiales</taxon>
        <taxon>Pseudonocardiaceae</taxon>
        <taxon>Amycolatopsis</taxon>
    </lineage>
</organism>
<reference evidence="5" key="1">
    <citation type="submission" date="2016-10" db="EMBL/GenBank/DDBJ databases">
        <authorList>
            <person name="Varghese N."/>
            <person name="Submissions S."/>
        </authorList>
    </citation>
    <scope>NUCLEOTIDE SEQUENCE [LARGE SCALE GENOMIC DNA]</scope>
    <source>
        <strain evidence="5">CGMCC 4.5579</strain>
    </source>
</reference>
<evidence type="ECO:0000256" key="1">
    <source>
        <dbReference type="SAM" id="MobiDB-lite"/>
    </source>
</evidence>
<feature type="compositionally biased region" description="Low complexity" evidence="1">
    <location>
        <begin position="393"/>
        <end position="408"/>
    </location>
</feature>
<dbReference type="PANTHER" id="PTHR43792:SF1">
    <property type="entry name" value="N-ACETYLTRANSFERASE DOMAIN-CONTAINING PROTEIN"/>
    <property type="match status" value="1"/>
</dbReference>
<dbReference type="PROSITE" id="PS51186">
    <property type="entry name" value="GNAT"/>
    <property type="match status" value="1"/>
</dbReference>
<protein>
    <submittedName>
        <fullName evidence="4">Protein N-acetyltransferase, RimJ/RimL family</fullName>
    </submittedName>
</protein>
<feature type="region of interest" description="Disordered" evidence="1">
    <location>
        <begin position="173"/>
        <end position="218"/>
    </location>
</feature>
<feature type="domain" description="VOC" evidence="3">
    <location>
        <begin position="416"/>
        <end position="541"/>
    </location>
</feature>
<feature type="domain" description="N-acetyltransferase" evidence="2">
    <location>
        <begin position="12"/>
        <end position="172"/>
    </location>
</feature>
<evidence type="ECO:0000259" key="3">
    <source>
        <dbReference type="PROSITE" id="PS51819"/>
    </source>
</evidence>
<gene>
    <name evidence="4" type="ORF">SAMN05421810_108208</name>
</gene>
<sequence>MSDVPVLRTPRLVLRGLSPADREAVVEVFADPATSTYLGADLSDAERARRMVERRIAADTPPGTGHWVIEWAGAVVGLAHLRPSAELPGGLPEIGWYLDRRHGGSGLATEAAAALLDHGLRTLGLPAVWALVHEDNAASLALARRLGFLDVGGGWHYGGPHRVHVAVALPAAGAGSPEPPRPARLEATTWATPTPPSLARTAGAAGSGSPDVVDSSAAVEAEEPLAGVSRLEGRGAATWAPRTPPLAVWAAGAKGPGSPDAVDSSAGAREAAEEPAGVSRLERRGAATWAPRTRPSSARAPGAVEPGSSAGMGSSAAGGAEESLAGVSGSGECGAATRRPPTPSPPRGSGTAVPRSQGTSGSVVAREAAEESAGVDQAAEEPGGVDRPGEQSAGAGEAPAPLAGHPAIAGPPGPAGVHHVELWVPDLDRAVASFGWLLGRLGWVEYQRWRHGVSWRAGTSYVVLEQSPALTGHRHDRTLPGLNHLAVHGPSRAAVAALHAAAPDHGWRPLFADAFPHAGGPDHYAAFLENADGFEVEVVAPPSE</sequence>
<name>A0A1I5Z3Z2_9PSEU</name>
<dbReference type="RefSeq" id="WP_243859691.1">
    <property type="nucleotide sequence ID" value="NZ_FOWW01000008.1"/>
</dbReference>
<dbReference type="InterPro" id="IPR029068">
    <property type="entry name" value="Glyas_Bleomycin-R_OHBP_Dase"/>
</dbReference>
<dbReference type="InterPro" id="IPR016181">
    <property type="entry name" value="Acyl_CoA_acyltransferase"/>
</dbReference>
<evidence type="ECO:0000259" key="2">
    <source>
        <dbReference type="PROSITE" id="PS51186"/>
    </source>
</evidence>
<feature type="region of interest" description="Disordered" evidence="1">
    <location>
        <begin position="248"/>
        <end position="412"/>
    </location>
</feature>
<dbReference type="SUPFAM" id="SSF54593">
    <property type="entry name" value="Glyoxalase/Bleomycin resistance protein/Dihydroxybiphenyl dioxygenase"/>
    <property type="match status" value="1"/>
</dbReference>
<dbReference type="Pfam" id="PF13669">
    <property type="entry name" value="Glyoxalase_4"/>
    <property type="match status" value="1"/>
</dbReference>
<dbReference type="AlphaFoldDB" id="A0A1I5Z3Z2"/>
<keyword evidence="5" id="KW-1185">Reference proteome</keyword>
<dbReference type="GO" id="GO:0016747">
    <property type="term" value="F:acyltransferase activity, transferring groups other than amino-acyl groups"/>
    <property type="evidence" value="ECO:0007669"/>
    <property type="project" value="InterPro"/>
</dbReference>
<dbReference type="STRING" id="587909.SAMN05421810_108208"/>
<dbReference type="Proteomes" id="UP000198727">
    <property type="component" value="Unassembled WGS sequence"/>
</dbReference>
<dbReference type="Gene3D" id="3.40.630.30">
    <property type="match status" value="1"/>
</dbReference>
<dbReference type="PANTHER" id="PTHR43792">
    <property type="entry name" value="GNAT FAMILY, PUTATIVE (AFU_ORTHOLOGUE AFUA_3G00765)-RELATED-RELATED"/>
    <property type="match status" value="1"/>
</dbReference>
<keyword evidence="4" id="KW-0808">Transferase</keyword>
<dbReference type="InterPro" id="IPR037523">
    <property type="entry name" value="VOC_core"/>
</dbReference>
<dbReference type="InterPro" id="IPR051531">
    <property type="entry name" value="N-acetyltransferase"/>
</dbReference>
<evidence type="ECO:0000313" key="4">
    <source>
        <dbReference type="EMBL" id="SFQ51189.1"/>
    </source>
</evidence>
<dbReference type="SUPFAM" id="SSF55729">
    <property type="entry name" value="Acyl-CoA N-acyltransferases (Nat)"/>
    <property type="match status" value="1"/>
</dbReference>
<feature type="compositionally biased region" description="Low complexity" evidence="1">
    <location>
        <begin position="360"/>
        <end position="375"/>
    </location>
</feature>